<dbReference type="InterPro" id="IPR011519">
    <property type="entry name" value="UnbV_ASPIC"/>
</dbReference>
<gene>
    <name evidence="3" type="ORF">IX84_03160</name>
</gene>
<dbReference type="STRING" id="1524460.IX84_03160"/>
<proteinExistence type="predicted"/>
<dbReference type="AlphaFoldDB" id="A0A098SB50"/>
<dbReference type="Proteomes" id="UP000029736">
    <property type="component" value="Unassembled WGS sequence"/>
</dbReference>
<protein>
    <recommendedName>
        <fullName evidence="2">ASPIC/UnbV domain-containing protein</fullName>
    </recommendedName>
</protein>
<sequence>MMSIHKINILGGVALLLGLCGCQSGQQGTGALFQVLDAAQTGIDFENTIAPDDTFNLMDFEYLYNGGGVGVGDFDQNGLPDLVFTGNQVKSRIYLNKGNFEFEDLTDASGLNTEGLWCTGVSVVDINSDGLDDLYICVGGPLNESIYPNRLYINQGDNTFLEAAEAYGLADPSQSNQAVFFDYDRDGDLDVYLLNGGGFEKSAVTIRPMLTNGSGRNTDRLYRNDFDPALGHAVYTDVSREAGITIEGFGLGASILDANADGWPDIYVGNDYLSRDLLYLNNQDGTFTEAAAAYFGHTSHFSMGNSVGDINNDGHPDLFTLDMLPESYYRRKLMFGPSQYDKFQRALQYGYGHQYMRNMLHLSNGQGQYAEIGQLAGVDRTDWSWSPLIADLDNDGFQDLFITNGYGKDITDLDFVKFRKNAAAPFSSPDEVEQRVLKSLEEQPAISQPNYAYKNNGDHTFANKIKDWGFEAPTISNGAAYADLDQDGDLDLIINNIDQPAFICRNTLMERDTAAGRYLQVLLSGPEGNEKGIGATVKVYAGEQVFTRLQQPVSGFQSTVTDVLHFGLGQLTKVDSLTVAWPDGKKSTLLSTVTNQRIRAPYQTAVEVVTASSSRKAPLLKAGGAIPLHHQEPDYANDFKVQPLLQHGFTHQGPGMAVGDVNGDGLDDVVMGGAYGHDAQVMLQNTDGSFTALALPTKNYEDLGLLLFDADGDQDLDLYAASGGSERYAHHIHYQDRLYLNDGLGHFTLSTGRLPEMLSSTAAVAGSDFDADGDIDLFVGGRVVPGQYPKAPQSYLLQNNGGTFTEVTKEICPSLQTAGMVTAALWTDFNNDHQPDLIVVGELMKISVYQNTGAGLTDITDQAGLAQSAGMWNSITSGDFDMDGDTDYVAGNIGQNTPFKATPEHPLKLHYADFDQNGATDPVFSIYEEGAYYPLASLDLLTAQMPVLKKKVLQYKDFAQSTTSDMLNILETGEMQTLQCDIQATVLLENLGTGQFKLHPLPQLAQAAPVKGVVCEDLDLDGDPDIILTGNEYNTEVVTGRYDALMGLVLRNEGGLRFHPLSSEASGLQISGDQRAAVTLRKANDEMALLVSTNGGAARAYALPRSGQKLLAFEPGEVSALLTYEGGQQQKIECHFGGGYLSQSTRSLRLSPQAKEAVFYDNNGNPTRTLNILALKAEL</sequence>
<comment type="caution">
    <text evidence="3">The sequence shown here is derived from an EMBL/GenBank/DDBJ whole genome shotgun (WGS) entry which is preliminary data.</text>
</comment>
<dbReference type="Gene3D" id="2.130.10.130">
    <property type="entry name" value="Integrin alpha, N-terminal"/>
    <property type="match status" value="3"/>
</dbReference>
<dbReference type="InterPro" id="IPR027039">
    <property type="entry name" value="Crtac1"/>
</dbReference>
<dbReference type="Pfam" id="PF13517">
    <property type="entry name" value="FG-GAP_3"/>
    <property type="match status" value="5"/>
</dbReference>
<evidence type="ECO:0000313" key="4">
    <source>
        <dbReference type="Proteomes" id="UP000029736"/>
    </source>
</evidence>
<evidence type="ECO:0000313" key="3">
    <source>
        <dbReference type="EMBL" id="KGE89335.1"/>
    </source>
</evidence>
<dbReference type="EMBL" id="JPOS01000010">
    <property type="protein sequence ID" value="KGE89335.1"/>
    <property type="molecule type" value="Genomic_DNA"/>
</dbReference>
<name>A0A098SB50_9BACT</name>
<organism evidence="3 4">
    <name type="scientific">Phaeodactylibacter xiamenensis</name>
    <dbReference type="NCBI Taxonomy" id="1524460"/>
    <lineage>
        <taxon>Bacteria</taxon>
        <taxon>Pseudomonadati</taxon>
        <taxon>Bacteroidota</taxon>
        <taxon>Saprospiria</taxon>
        <taxon>Saprospirales</taxon>
        <taxon>Haliscomenobacteraceae</taxon>
        <taxon>Phaeodactylibacter</taxon>
    </lineage>
</organism>
<keyword evidence="4" id="KW-1185">Reference proteome</keyword>
<evidence type="ECO:0000259" key="2">
    <source>
        <dbReference type="Pfam" id="PF07593"/>
    </source>
</evidence>
<dbReference type="SUPFAM" id="SSF69318">
    <property type="entry name" value="Integrin alpha N-terminal domain"/>
    <property type="match status" value="3"/>
</dbReference>
<dbReference type="PROSITE" id="PS51257">
    <property type="entry name" value="PROKAR_LIPOPROTEIN"/>
    <property type="match status" value="1"/>
</dbReference>
<dbReference type="RefSeq" id="WP_044216437.1">
    <property type="nucleotide sequence ID" value="NZ_JBKAGJ010000024.1"/>
</dbReference>
<dbReference type="InterPro" id="IPR013517">
    <property type="entry name" value="FG-GAP"/>
</dbReference>
<dbReference type="Pfam" id="PF07593">
    <property type="entry name" value="UnbV_ASPIC"/>
    <property type="match status" value="1"/>
</dbReference>
<dbReference type="PANTHER" id="PTHR16026">
    <property type="entry name" value="CARTILAGE ACIDIC PROTEIN 1"/>
    <property type="match status" value="1"/>
</dbReference>
<dbReference type="OrthoDB" id="1488345at2"/>
<accession>A0A098SB50</accession>
<dbReference type="InterPro" id="IPR028994">
    <property type="entry name" value="Integrin_alpha_N"/>
</dbReference>
<reference evidence="3 4" key="1">
    <citation type="journal article" date="2014" name="Int. J. Syst. Evol. Microbiol.">
        <title>Phaeodactylibacter xiamenensis gen. nov., sp. nov., a member of the family Saprospiraceae isolated from the marine alga Phaeodactylum tricornutum.</title>
        <authorList>
            <person name="Chen Z.Jr."/>
            <person name="Lei X."/>
            <person name="Lai Q."/>
            <person name="Li Y."/>
            <person name="Zhang B."/>
            <person name="Zhang J."/>
            <person name="Zhang H."/>
            <person name="Yang L."/>
            <person name="Zheng W."/>
            <person name="Tian Y."/>
            <person name="Yu Z."/>
            <person name="Xu H.Jr."/>
            <person name="Zheng T."/>
        </authorList>
    </citation>
    <scope>NUCLEOTIDE SEQUENCE [LARGE SCALE GENOMIC DNA]</scope>
    <source>
        <strain evidence="3 4">KD52</strain>
    </source>
</reference>
<dbReference type="PANTHER" id="PTHR16026:SF0">
    <property type="entry name" value="CARTILAGE ACIDIC PROTEIN 1"/>
    <property type="match status" value="1"/>
</dbReference>
<feature type="domain" description="ASPIC/UnbV" evidence="2">
    <location>
        <begin position="532"/>
        <end position="598"/>
    </location>
</feature>
<keyword evidence="1" id="KW-0732">Signal</keyword>
<evidence type="ECO:0000256" key="1">
    <source>
        <dbReference type="ARBA" id="ARBA00022729"/>
    </source>
</evidence>